<gene>
    <name evidence="2" type="ORF">LOD99_10703</name>
</gene>
<keyword evidence="3" id="KW-1185">Reference proteome</keyword>
<reference evidence="2 3" key="1">
    <citation type="journal article" date="2023" name="BMC Biol.">
        <title>The compact genome of the sponge Oopsacas minuta (Hexactinellida) is lacking key metazoan core genes.</title>
        <authorList>
            <person name="Santini S."/>
            <person name="Schenkelaars Q."/>
            <person name="Jourda C."/>
            <person name="Duchesne M."/>
            <person name="Belahbib H."/>
            <person name="Rocher C."/>
            <person name="Selva M."/>
            <person name="Riesgo A."/>
            <person name="Vervoort M."/>
            <person name="Leys S.P."/>
            <person name="Kodjabachian L."/>
            <person name="Le Bivic A."/>
            <person name="Borchiellini C."/>
            <person name="Claverie J.M."/>
            <person name="Renard E."/>
        </authorList>
    </citation>
    <scope>NUCLEOTIDE SEQUENCE [LARGE SCALE GENOMIC DNA]</scope>
    <source>
        <strain evidence="2">SPO-2</strain>
    </source>
</reference>
<feature type="domain" description="DUF4817" evidence="1">
    <location>
        <begin position="15"/>
        <end position="67"/>
    </location>
</feature>
<organism evidence="2 3">
    <name type="scientific">Oopsacas minuta</name>
    <dbReference type="NCBI Taxonomy" id="111878"/>
    <lineage>
        <taxon>Eukaryota</taxon>
        <taxon>Metazoa</taxon>
        <taxon>Porifera</taxon>
        <taxon>Hexactinellida</taxon>
        <taxon>Hexasterophora</taxon>
        <taxon>Lyssacinosida</taxon>
        <taxon>Leucopsacidae</taxon>
        <taxon>Oopsacas</taxon>
    </lineage>
</organism>
<evidence type="ECO:0000313" key="3">
    <source>
        <dbReference type="Proteomes" id="UP001165289"/>
    </source>
</evidence>
<proteinExistence type="predicted"/>
<accession>A0AAV7KHW0</accession>
<sequence length="116" mass="13571">MSNYTPERATTRLWTCQQRAFCVELYLKKASFLKIHETNRQQFGTDNTPSRSAILKWFLKFMSKGTVKNLDKQYDGRHTPCGWPTIRTPEVIAMIRTPEVIAMIRKSMEQSPRRSS</sequence>
<evidence type="ECO:0000259" key="1">
    <source>
        <dbReference type="Pfam" id="PF16087"/>
    </source>
</evidence>
<dbReference type="EMBL" id="JAKMXF010000052">
    <property type="protein sequence ID" value="KAI6659734.1"/>
    <property type="molecule type" value="Genomic_DNA"/>
</dbReference>
<dbReference type="Pfam" id="PF16087">
    <property type="entry name" value="DUF4817"/>
    <property type="match status" value="1"/>
</dbReference>
<evidence type="ECO:0000313" key="2">
    <source>
        <dbReference type="EMBL" id="KAI6659734.1"/>
    </source>
</evidence>
<comment type="caution">
    <text evidence="2">The sequence shown here is derived from an EMBL/GenBank/DDBJ whole genome shotgun (WGS) entry which is preliminary data.</text>
</comment>
<dbReference type="Proteomes" id="UP001165289">
    <property type="component" value="Unassembled WGS sequence"/>
</dbReference>
<dbReference type="AlphaFoldDB" id="A0AAV7KHW0"/>
<protein>
    <recommendedName>
        <fullName evidence="1">DUF4817 domain-containing protein</fullName>
    </recommendedName>
</protein>
<dbReference type="InterPro" id="IPR032135">
    <property type="entry name" value="DUF4817"/>
</dbReference>
<name>A0AAV7KHW0_9METZ</name>